<evidence type="ECO:0000313" key="11">
    <source>
        <dbReference type="Proteomes" id="UP000193689"/>
    </source>
</evidence>
<dbReference type="InterPro" id="IPR047544">
    <property type="entry name" value="RING-HC_RBR_RNF216"/>
</dbReference>
<organism evidence="10 11">
    <name type="scientific">Pseudomassariella vexata</name>
    <dbReference type="NCBI Taxonomy" id="1141098"/>
    <lineage>
        <taxon>Eukaryota</taxon>
        <taxon>Fungi</taxon>
        <taxon>Dikarya</taxon>
        <taxon>Ascomycota</taxon>
        <taxon>Pezizomycotina</taxon>
        <taxon>Sordariomycetes</taxon>
        <taxon>Xylariomycetidae</taxon>
        <taxon>Amphisphaeriales</taxon>
        <taxon>Pseudomassariaceae</taxon>
        <taxon>Pseudomassariella</taxon>
    </lineage>
</organism>
<dbReference type="Pfam" id="PF26200">
    <property type="entry name" value="Rcat_RNF216"/>
    <property type="match status" value="1"/>
</dbReference>
<comment type="caution">
    <text evidence="10">The sequence shown here is derived from an EMBL/GenBank/DDBJ whole genome shotgun (WGS) entry which is preliminary data.</text>
</comment>
<keyword evidence="6" id="KW-0833">Ubl conjugation pathway</keyword>
<dbReference type="AlphaFoldDB" id="A0A1Y2DFX0"/>
<name>A0A1Y2DFX0_9PEZI</name>
<dbReference type="InterPro" id="IPR047545">
    <property type="entry name" value="BRcat_RBR_RNF216"/>
</dbReference>
<feature type="region of interest" description="Disordered" evidence="8">
    <location>
        <begin position="66"/>
        <end position="105"/>
    </location>
</feature>
<sequence length="512" mass="58801">MSTSPASVEEISDPYQGLTSREREPDTRTCQSSVLVVFEDICPNHLDQLAEQHGFSSEAIIATILDQQEKGHQYPRRENPKKRKRGDDKDDAPGQTGKNDIKSKLDDPEYVLRMRTQTYQHFATTLISQDFPKVPVNTIKNMLNTSASLFQAYTTIDDSIRRWDDNNPPWKNKRSMSKILDQYTPDNISTLQMDLLGPVERDAISEFMAAREVRNGKNAKLAEEAEEVSNLERSRMLGEMAECGCCFDDCPINRMVHCEGDTVHWFCRGCAKQQAETIIGYSKYKLTCMSMDNCEAGFSISQRKKFLDNKLQTALDRNEQAEVLREAGIENLETCPFCPFAMEYPTVEENKEFRCANPECEVVSCRLCRKETHIPKTCDEAKLEEGHSARHTIEEAMSEAVIRKCNKCSNPFIKQDGCNKITCTRCRTIQCYVCRQTVKDYSHFNDTSRGGKEGQCPLFDATEERHQNEVRRAEEEMRQKVAQENPDVDNVFLEFKVSEKVKEDDQKRKERD</sequence>
<evidence type="ECO:0000256" key="1">
    <source>
        <dbReference type="ARBA" id="ARBA00004906"/>
    </source>
</evidence>
<dbReference type="InterPro" id="IPR051628">
    <property type="entry name" value="LUBAC_E3_Ligases"/>
</dbReference>
<feature type="domain" description="RING-type" evidence="9">
    <location>
        <begin position="239"/>
        <end position="457"/>
    </location>
</feature>
<dbReference type="SUPFAM" id="SSF57850">
    <property type="entry name" value="RING/U-box"/>
    <property type="match status" value="2"/>
</dbReference>
<accession>A0A1Y2DFX0</accession>
<keyword evidence="4" id="KW-0677">Repeat</keyword>
<dbReference type="PANTHER" id="PTHR22770">
    <property type="entry name" value="UBIQUITIN CONJUGATING ENZYME 7 INTERACTING PROTEIN-RELATED"/>
    <property type="match status" value="1"/>
</dbReference>
<dbReference type="OrthoDB" id="10009520at2759"/>
<evidence type="ECO:0000256" key="4">
    <source>
        <dbReference type="ARBA" id="ARBA00022737"/>
    </source>
</evidence>
<protein>
    <recommendedName>
        <fullName evidence="9">RING-type domain-containing protein</fullName>
    </recommendedName>
</protein>
<dbReference type="RefSeq" id="XP_040711206.1">
    <property type="nucleotide sequence ID" value="XM_040856780.1"/>
</dbReference>
<keyword evidence="2" id="KW-0808">Transferase</keyword>
<keyword evidence="3" id="KW-0479">Metal-binding</keyword>
<evidence type="ECO:0000256" key="8">
    <source>
        <dbReference type="SAM" id="MobiDB-lite"/>
    </source>
</evidence>
<feature type="non-terminal residue" evidence="10">
    <location>
        <position position="512"/>
    </location>
</feature>
<dbReference type="CDD" id="cd20339">
    <property type="entry name" value="BRcat_RBR_RNF216"/>
    <property type="match status" value="1"/>
</dbReference>
<dbReference type="InterPro" id="IPR044066">
    <property type="entry name" value="TRIAD_supradom"/>
</dbReference>
<evidence type="ECO:0000256" key="3">
    <source>
        <dbReference type="ARBA" id="ARBA00022723"/>
    </source>
</evidence>
<proteinExistence type="predicted"/>
<keyword evidence="11" id="KW-1185">Reference proteome</keyword>
<dbReference type="CDD" id="cd20353">
    <property type="entry name" value="Rcat_RBR_RNF216"/>
    <property type="match status" value="1"/>
</dbReference>
<dbReference type="PANTHER" id="PTHR22770:SF47">
    <property type="entry name" value="E3 UBIQUITIN-PROTEIN LIGASE RNF216"/>
    <property type="match status" value="1"/>
</dbReference>
<comment type="pathway">
    <text evidence="1">Protein modification; protein ubiquitination.</text>
</comment>
<evidence type="ECO:0000256" key="5">
    <source>
        <dbReference type="ARBA" id="ARBA00022771"/>
    </source>
</evidence>
<dbReference type="GO" id="GO:0008270">
    <property type="term" value="F:zinc ion binding"/>
    <property type="evidence" value="ECO:0007669"/>
    <property type="project" value="UniProtKB-KW"/>
</dbReference>
<dbReference type="CDD" id="cd16630">
    <property type="entry name" value="RING-HC_RBR_RNF216"/>
    <property type="match status" value="1"/>
</dbReference>
<dbReference type="STRING" id="1141098.A0A1Y2DFX0"/>
<dbReference type="GO" id="GO:0016740">
    <property type="term" value="F:transferase activity"/>
    <property type="evidence" value="ECO:0007669"/>
    <property type="project" value="UniProtKB-KW"/>
</dbReference>
<evidence type="ECO:0000256" key="7">
    <source>
        <dbReference type="ARBA" id="ARBA00022833"/>
    </source>
</evidence>
<dbReference type="InterPro" id="IPR047546">
    <property type="entry name" value="Rcat_RBR_RNF216"/>
</dbReference>
<feature type="region of interest" description="Disordered" evidence="8">
    <location>
        <begin position="1"/>
        <end position="27"/>
    </location>
</feature>
<dbReference type="EMBL" id="MCFJ01000017">
    <property type="protein sequence ID" value="ORY58171.1"/>
    <property type="molecule type" value="Genomic_DNA"/>
</dbReference>
<feature type="compositionally biased region" description="Basic and acidic residues" evidence="8">
    <location>
        <begin position="67"/>
        <end position="78"/>
    </location>
</feature>
<evidence type="ECO:0000259" key="9">
    <source>
        <dbReference type="PROSITE" id="PS51873"/>
    </source>
</evidence>
<keyword evidence="7" id="KW-0862">Zinc</keyword>
<keyword evidence="5" id="KW-0863">Zinc-finger</keyword>
<gene>
    <name evidence="10" type="ORF">BCR38DRAFT_353404</name>
</gene>
<evidence type="ECO:0000256" key="2">
    <source>
        <dbReference type="ARBA" id="ARBA00022679"/>
    </source>
</evidence>
<dbReference type="Proteomes" id="UP000193689">
    <property type="component" value="Unassembled WGS sequence"/>
</dbReference>
<evidence type="ECO:0000313" key="10">
    <source>
        <dbReference type="EMBL" id="ORY58171.1"/>
    </source>
</evidence>
<dbReference type="PROSITE" id="PS51873">
    <property type="entry name" value="TRIAD"/>
    <property type="match status" value="1"/>
</dbReference>
<dbReference type="InParanoid" id="A0A1Y2DFX0"/>
<evidence type="ECO:0000256" key="6">
    <source>
        <dbReference type="ARBA" id="ARBA00022786"/>
    </source>
</evidence>
<dbReference type="GeneID" id="63772992"/>
<reference evidence="10 11" key="1">
    <citation type="submission" date="2016-07" db="EMBL/GenBank/DDBJ databases">
        <title>Pervasive Adenine N6-methylation of Active Genes in Fungi.</title>
        <authorList>
            <consortium name="DOE Joint Genome Institute"/>
            <person name="Mondo S.J."/>
            <person name="Dannebaum R.O."/>
            <person name="Kuo R.C."/>
            <person name="Labutti K."/>
            <person name="Haridas S."/>
            <person name="Kuo A."/>
            <person name="Salamov A."/>
            <person name="Ahrendt S.R."/>
            <person name="Lipzen A."/>
            <person name="Sullivan W."/>
            <person name="Andreopoulos W.B."/>
            <person name="Clum A."/>
            <person name="Lindquist E."/>
            <person name="Daum C."/>
            <person name="Ramamoorthy G.K."/>
            <person name="Gryganskyi A."/>
            <person name="Culley D."/>
            <person name="Magnuson J.K."/>
            <person name="James T.Y."/>
            <person name="O'Malley M.A."/>
            <person name="Stajich J.E."/>
            <person name="Spatafora J.W."/>
            <person name="Visel A."/>
            <person name="Grigoriev I.V."/>
        </authorList>
    </citation>
    <scope>NUCLEOTIDE SEQUENCE [LARGE SCALE GENOMIC DNA]</scope>
    <source>
        <strain evidence="10 11">CBS 129021</strain>
    </source>
</reference>
<dbReference type="Gene3D" id="1.20.120.1750">
    <property type="match status" value="1"/>
</dbReference>